<dbReference type="InterPro" id="IPR001752">
    <property type="entry name" value="Kinesin_motor_dom"/>
</dbReference>
<feature type="compositionally biased region" description="Polar residues" evidence="8">
    <location>
        <begin position="1581"/>
        <end position="1593"/>
    </location>
</feature>
<feature type="coiled-coil region" evidence="7">
    <location>
        <begin position="1013"/>
        <end position="1040"/>
    </location>
</feature>
<evidence type="ECO:0000313" key="10">
    <source>
        <dbReference type="EMBL" id="CAG8471215.1"/>
    </source>
</evidence>
<feature type="compositionally biased region" description="Basic and acidic residues" evidence="8">
    <location>
        <begin position="1104"/>
        <end position="1125"/>
    </location>
</feature>
<gene>
    <name evidence="10" type="ORF">CPELLU_LOCUS1081</name>
</gene>
<accession>A0A9N8W1U7</accession>
<evidence type="ECO:0000256" key="1">
    <source>
        <dbReference type="ARBA" id="ARBA00004496"/>
    </source>
</evidence>
<evidence type="ECO:0000256" key="5">
    <source>
        <dbReference type="ARBA" id="ARBA00023054"/>
    </source>
</evidence>
<feature type="compositionally biased region" description="Low complexity" evidence="8">
    <location>
        <begin position="1279"/>
        <end position="1306"/>
    </location>
</feature>
<dbReference type="GO" id="GO:0051231">
    <property type="term" value="P:spindle elongation"/>
    <property type="evidence" value="ECO:0007669"/>
    <property type="project" value="TreeGrafter"/>
</dbReference>
<name>A0A9N8W1U7_9GLOM</name>
<dbReference type="GO" id="GO:0003777">
    <property type="term" value="F:microtubule motor activity"/>
    <property type="evidence" value="ECO:0007669"/>
    <property type="project" value="InterPro"/>
</dbReference>
<evidence type="ECO:0000256" key="4">
    <source>
        <dbReference type="ARBA" id="ARBA00022840"/>
    </source>
</evidence>
<feature type="compositionally biased region" description="Basic and acidic residues" evidence="8">
    <location>
        <begin position="970"/>
        <end position="979"/>
    </location>
</feature>
<feature type="region of interest" description="Disordered" evidence="8">
    <location>
        <begin position="474"/>
        <end position="551"/>
    </location>
</feature>
<keyword evidence="4" id="KW-0067">ATP-binding</keyword>
<keyword evidence="5 7" id="KW-0175">Coiled coil</keyword>
<organism evidence="10 11">
    <name type="scientific">Cetraspora pellucida</name>
    <dbReference type="NCBI Taxonomy" id="1433469"/>
    <lineage>
        <taxon>Eukaryota</taxon>
        <taxon>Fungi</taxon>
        <taxon>Fungi incertae sedis</taxon>
        <taxon>Mucoromycota</taxon>
        <taxon>Glomeromycotina</taxon>
        <taxon>Glomeromycetes</taxon>
        <taxon>Diversisporales</taxon>
        <taxon>Gigasporaceae</taxon>
        <taxon>Cetraspora</taxon>
    </lineage>
</organism>
<dbReference type="Pfam" id="PF25764">
    <property type="entry name" value="KIF21A_4th"/>
    <property type="match status" value="1"/>
</dbReference>
<evidence type="ECO:0000256" key="6">
    <source>
        <dbReference type="PROSITE-ProRule" id="PRU00283"/>
    </source>
</evidence>
<dbReference type="PRINTS" id="PR00380">
    <property type="entry name" value="KINESINHEAVY"/>
</dbReference>
<feature type="region of interest" description="Disordered" evidence="8">
    <location>
        <begin position="885"/>
        <end position="913"/>
    </location>
</feature>
<proteinExistence type="inferred from homology"/>
<feature type="compositionally biased region" description="Polar residues" evidence="8">
    <location>
        <begin position="1419"/>
        <end position="1433"/>
    </location>
</feature>
<protein>
    <submittedName>
        <fullName evidence="10">15935_t:CDS:1</fullName>
    </submittedName>
</protein>
<dbReference type="GO" id="GO:0007018">
    <property type="term" value="P:microtubule-based movement"/>
    <property type="evidence" value="ECO:0007669"/>
    <property type="project" value="InterPro"/>
</dbReference>
<comment type="caution">
    <text evidence="10">The sequence shown here is derived from an EMBL/GenBank/DDBJ whole genome shotgun (WGS) entry which is preliminary data.</text>
</comment>
<sequence>MASTSVKVALRIRPLNEKETIQGCTECLTLIPDAPQQILIGTDRSFTFDYVFPSDTEQDEVFQDCAISLLDKFVEGQTGSGKTYSMGTALDGSNISPEHIGNLIILIVTFDSESTGMVPRSIHHLFEDLNDRKSKNPSYQFEVFVTFLELYNEDLVDLLNPQNRENVKKGKHDLMIREDANGHIYWAGVKEIPVNSPKELLEVENIEDDKENCVPVDGNSKKKKPKTLTSKIISKFHFVDLAGSERLKRTNAVGDRAKEGIAINGGLLALGNVISALGDESRKATHVPYRDSKLTRLLQDSLGGNSQTLMLACVSPADSNFMETLNTLKYANRARNIKNKVSVNESYGGNSVEINQLRSQIAQLKMEIQTLRSDVVDEGVARKYEEEITHLRGELGLTKMRLQTTERELVMSNTEKNTLLMEIGFNDQDLSDADRAHKMKTHHIIQAYEQKILEYKSQVADLQAQTQSQAFMNPHKSSFAGSNPSREKGLHIKFPDDSHLNSDDDEVQNNEKKFRKRRSKKQKPRADGHFQISNDGSLNPESSSYQEYPNSVKPANLEDAKSIFSQYDDHHYINEEDANDYEAQERRNSTDGGESDNSTRSSRGLRRRSAKAIEKAKEQIKQGFLLLKNGGSMHDDPLMSQLIKTPSSTKSESYIDQMMANHANNKEKRRSSSVSFSEIQTLEVPQWQESNPQPQPSTRRTSNSSRSVSFSDQPISPGSTKSSQNSYGLNTQQNALTLTRMLHQIQADIAVKEQLVTQLERAEQEFTYMRAEYEQRLAHMQETLITLQRERDAALKRAANAGTGVSTRDKNSILAELKARYEHKMKRLIQEIGELRRKYNEATQSNTTTKNQNEVALKSMRAQIEQLKSEKLRMIKIMKERDHRVREMTERNQRELQNLRRKEKSAQDQKKRLERTSEMQKLMLEKRQKEVLQTAGKLKSVMTLLKRTSTPKSIAKAFRKNRNKTTSDSPPRRTSDDISNIHDDVYASGYEKKKLLDDAINKYITDRQQLSLLDELFNKRDNLHREKQELLEKRERIISNAVCDDEPTSDAQDLDDKIDMIISEIAYISARIRALQSEAARNVATEQSENDIHQETQEEQIGDNSKDSNDKVRRNSKSGKSEKKISFSLPDNPSPETSYDVAVTILRNLDSFESQTILESFLEDIVKLRTGEWSKQMTVAHQEKKIMDLNKSLLAMRRAAVMATAEYERRNKELEKLLRRSNYENQDERSPSPITEENRELRIVGIEDDANNSLSWFDRIYETALAQVEAAIGTPTHENVSLSRRNSSHSNESSSKRNSLSNGSFSKRNSYCDASSSKRNSYCDVSSSKRNSYCDVSSSKRNSYCDLSSSKRNSYVADETALQSSPLEATPSTPKTPARLNTNFSRPPLPSDWLQKGTEVETPIESSGNSSRAMKRVDSSGSNNSLSKKTGSASRRLKRPDGSSTPSAPSTPKEENFSNIAWADERKSAQIKQPLARKESQLSHSRQNSSSMGFYETHNREGSRDSGYFSGIDKRRSQSSMAHRDSKELSTHMRQSSYGRSSPESDDNASVTSERRTPIAHHSHVRSVTPEGNVYDRLSRSHTQSSSAKNTPTRRLMRHVKQNSGGVNSALAALEGRRTEYETTTEPLTASN</sequence>
<comment type="similarity">
    <text evidence="6">Belongs to the TRAFAC class myosin-kinesin ATPase superfamily. Kinesin family.</text>
</comment>
<feature type="region of interest" description="Disordered" evidence="8">
    <location>
        <begin position="573"/>
        <end position="614"/>
    </location>
</feature>
<dbReference type="OrthoDB" id="3176171at2759"/>
<feature type="region of interest" description="Disordered" evidence="8">
    <location>
        <begin position="663"/>
        <end position="728"/>
    </location>
</feature>
<dbReference type="PANTHER" id="PTHR47969">
    <property type="entry name" value="CHROMOSOME-ASSOCIATED KINESIN KIF4A-RELATED"/>
    <property type="match status" value="1"/>
</dbReference>
<dbReference type="PROSITE" id="PS50067">
    <property type="entry name" value="KINESIN_MOTOR_2"/>
    <property type="match status" value="1"/>
</dbReference>
<keyword evidence="3" id="KW-0547">Nucleotide-binding</keyword>
<feature type="domain" description="Kinesin motor" evidence="9">
    <location>
        <begin position="5"/>
        <end position="337"/>
    </location>
</feature>
<dbReference type="Pfam" id="PF00225">
    <property type="entry name" value="Kinesin"/>
    <property type="match status" value="1"/>
</dbReference>
<feature type="compositionally biased region" description="Polar residues" evidence="8">
    <location>
        <begin position="531"/>
        <end position="549"/>
    </location>
</feature>
<feature type="compositionally biased region" description="Basic residues" evidence="8">
    <location>
        <begin position="513"/>
        <end position="523"/>
    </location>
</feature>
<feature type="compositionally biased region" description="Low complexity" evidence="8">
    <location>
        <begin position="697"/>
        <end position="711"/>
    </location>
</feature>
<dbReference type="PANTHER" id="PTHR47969:SF15">
    <property type="entry name" value="CHROMOSOME-ASSOCIATED KINESIN KIF4A-RELATED"/>
    <property type="match status" value="1"/>
</dbReference>
<feature type="compositionally biased region" description="Polar residues" evidence="8">
    <location>
        <begin position="1361"/>
        <end position="1385"/>
    </location>
</feature>
<dbReference type="GO" id="GO:0005875">
    <property type="term" value="C:microtubule associated complex"/>
    <property type="evidence" value="ECO:0007669"/>
    <property type="project" value="TreeGrafter"/>
</dbReference>
<reference evidence="10" key="1">
    <citation type="submission" date="2021-06" db="EMBL/GenBank/DDBJ databases">
        <authorList>
            <person name="Kallberg Y."/>
            <person name="Tangrot J."/>
            <person name="Rosling A."/>
        </authorList>
    </citation>
    <scope>NUCLEOTIDE SEQUENCE</scope>
    <source>
        <strain evidence="10">FL966</strain>
    </source>
</reference>
<dbReference type="GO" id="GO:0008017">
    <property type="term" value="F:microtubule binding"/>
    <property type="evidence" value="ECO:0007669"/>
    <property type="project" value="InterPro"/>
</dbReference>
<feature type="region of interest" description="Disordered" evidence="8">
    <location>
        <begin position="1083"/>
        <end position="1137"/>
    </location>
</feature>
<dbReference type="GO" id="GO:0005737">
    <property type="term" value="C:cytoplasm"/>
    <property type="evidence" value="ECO:0007669"/>
    <property type="project" value="UniProtKB-SubCell"/>
</dbReference>
<evidence type="ECO:0000256" key="3">
    <source>
        <dbReference type="ARBA" id="ARBA00022741"/>
    </source>
</evidence>
<feature type="region of interest" description="Disordered" evidence="8">
    <location>
        <begin position="955"/>
        <end position="979"/>
    </location>
</feature>
<evidence type="ECO:0000256" key="7">
    <source>
        <dbReference type="SAM" id="Coils"/>
    </source>
</evidence>
<dbReference type="InterPro" id="IPR027417">
    <property type="entry name" value="P-loop_NTPase"/>
</dbReference>
<evidence type="ECO:0000313" key="11">
    <source>
        <dbReference type="Proteomes" id="UP000789759"/>
    </source>
</evidence>
<dbReference type="InterPro" id="IPR036961">
    <property type="entry name" value="Kinesin_motor_dom_sf"/>
</dbReference>
<dbReference type="InterPro" id="IPR027640">
    <property type="entry name" value="Kinesin-like_fam"/>
</dbReference>
<feature type="compositionally biased region" description="Polar residues" evidence="8">
    <location>
        <begin position="474"/>
        <end position="484"/>
    </location>
</feature>
<dbReference type="SMART" id="SM00129">
    <property type="entry name" value="KISc"/>
    <property type="match status" value="1"/>
</dbReference>
<comment type="subcellular location">
    <subcellularLocation>
        <location evidence="1">Cytoplasm</location>
    </subcellularLocation>
</comment>
<evidence type="ECO:0000259" key="9">
    <source>
        <dbReference type="PROSITE" id="PS50067"/>
    </source>
</evidence>
<feature type="region of interest" description="Disordered" evidence="8">
    <location>
        <begin position="1276"/>
        <end position="1632"/>
    </location>
</feature>
<feature type="compositionally biased region" description="Polar residues" evidence="8">
    <location>
        <begin position="712"/>
        <end position="728"/>
    </location>
</feature>
<dbReference type="Gene3D" id="3.40.850.10">
    <property type="entry name" value="Kinesin motor domain"/>
    <property type="match status" value="1"/>
</dbReference>
<comment type="caution">
    <text evidence="6">Lacks conserved residue(s) required for the propagation of feature annotation.</text>
</comment>
<dbReference type="EMBL" id="CAJVQA010000371">
    <property type="protein sequence ID" value="CAG8471215.1"/>
    <property type="molecule type" value="Genomic_DNA"/>
</dbReference>
<feature type="compositionally biased region" description="Basic and acidic residues" evidence="8">
    <location>
        <begin position="1512"/>
        <end position="1531"/>
    </location>
</feature>
<dbReference type="GO" id="GO:0007052">
    <property type="term" value="P:mitotic spindle organization"/>
    <property type="evidence" value="ECO:0007669"/>
    <property type="project" value="TreeGrafter"/>
</dbReference>
<keyword evidence="2" id="KW-0963">Cytoplasm</keyword>
<feature type="compositionally biased region" description="Basic and acidic residues" evidence="8">
    <location>
        <begin position="485"/>
        <end position="502"/>
    </location>
</feature>
<dbReference type="SUPFAM" id="SSF52540">
    <property type="entry name" value="P-loop containing nucleoside triphosphate hydrolases"/>
    <property type="match status" value="1"/>
</dbReference>
<dbReference type="Proteomes" id="UP000789759">
    <property type="component" value="Unassembled WGS sequence"/>
</dbReference>
<feature type="compositionally biased region" description="Low complexity" evidence="8">
    <location>
        <begin position="1482"/>
        <end position="1491"/>
    </location>
</feature>
<evidence type="ECO:0000256" key="8">
    <source>
        <dbReference type="SAM" id="MobiDB-lite"/>
    </source>
</evidence>
<keyword evidence="11" id="KW-1185">Reference proteome</keyword>
<evidence type="ECO:0000256" key="2">
    <source>
        <dbReference type="ARBA" id="ARBA00022490"/>
    </source>
</evidence>
<dbReference type="InterPro" id="IPR019821">
    <property type="entry name" value="Kinesin_motor_CS"/>
</dbReference>
<feature type="compositionally biased region" description="Polar residues" evidence="8">
    <location>
        <begin position="1307"/>
        <end position="1353"/>
    </location>
</feature>
<feature type="compositionally biased region" description="Polar residues" evidence="8">
    <location>
        <begin position="1532"/>
        <end position="1552"/>
    </location>
</feature>
<dbReference type="PROSITE" id="PS00411">
    <property type="entry name" value="KINESIN_MOTOR_1"/>
    <property type="match status" value="1"/>
</dbReference>
<dbReference type="GO" id="GO:0005524">
    <property type="term" value="F:ATP binding"/>
    <property type="evidence" value="ECO:0007669"/>
    <property type="project" value="UniProtKB-KW"/>
</dbReference>